<dbReference type="PANTHER" id="PTHR43091:SF1">
    <property type="entry name" value="BETA-KETOACYL-[ACYL-CARRIER-PROTEIN] SYNTHASE III, CHLOROPLASTIC"/>
    <property type="match status" value="1"/>
</dbReference>
<evidence type="ECO:0000256" key="2">
    <source>
        <dbReference type="ARBA" id="ARBA00008642"/>
    </source>
</evidence>
<keyword evidence="4 14" id="KW-0808">Transferase</keyword>
<comment type="function">
    <text evidence="14">Catalyzes the condensation reaction of fatty acid synthesis by the addition to an acyl acceptor of two carbons from malonyl-ACP. Catalyzes the first condensation reaction which initiates fatty acid synthesis and may therefore play a role in governing the total rate of fatty acid production. Possesses both acetoacetyl-ACP synthase and acetyl transacylase activities. Its substrate specificity determines the biosynthesis of branched-chain and/or straight-chain of fatty acids.</text>
</comment>
<dbReference type="InterPro" id="IPR004655">
    <property type="entry name" value="FabH"/>
</dbReference>
<evidence type="ECO:0000256" key="12">
    <source>
        <dbReference type="ARBA" id="ARBA00052467"/>
    </source>
</evidence>
<reference evidence="18 19" key="1">
    <citation type="journal article" date="2015" name="Microbiome">
        <title>Genomic resolution of linkages in carbon, nitrogen, and sulfur cycling among widespread estuary sediment bacteria.</title>
        <authorList>
            <person name="Baker B.J."/>
            <person name="Lazar C.S."/>
            <person name="Teske A.P."/>
            <person name="Dick G.J."/>
        </authorList>
    </citation>
    <scope>NUCLEOTIDE SEQUENCE [LARGE SCALE GENOMIC DNA]</scope>
    <source>
        <strain evidence="18">DG_54_3</strain>
    </source>
</reference>
<dbReference type="AlphaFoldDB" id="A0A0S7XM62"/>
<comment type="catalytic activity">
    <reaction evidence="10">
        <text>malonyl-[ACP] + acetyl-CoA + H(+) = 3-oxobutanoyl-[ACP] + CO2 + CoA</text>
        <dbReference type="Rhea" id="RHEA:12080"/>
        <dbReference type="Rhea" id="RHEA-COMP:9623"/>
        <dbReference type="Rhea" id="RHEA-COMP:9625"/>
        <dbReference type="ChEBI" id="CHEBI:15378"/>
        <dbReference type="ChEBI" id="CHEBI:16526"/>
        <dbReference type="ChEBI" id="CHEBI:57287"/>
        <dbReference type="ChEBI" id="CHEBI:57288"/>
        <dbReference type="ChEBI" id="CHEBI:78449"/>
        <dbReference type="ChEBI" id="CHEBI:78450"/>
        <dbReference type="EC" id="2.3.1.180"/>
    </reaction>
    <physiologicalReaction direction="left-to-right" evidence="10">
        <dbReference type="Rhea" id="RHEA:12081"/>
    </physiologicalReaction>
</comment>
<dbReference type="CDD" id="cd00830">
    <property type="entry name" value="KAS_III"/>
    <property type="match status" value="1"/>
</dbReference>
<feature type="domain" description="Beta-ketoacyl-[acyl-carrier-protein] synthase III C-terminal" evidence="16">
    <location>
        <begin position="242"/>
        <end position="329"/>
    </location>
</feature>
<dbReference type="InterPro" id="IPR013747">
    <property type="entry name" value="ACP_syn_III_C"/>
</dbReference>
<dbReference type="EC" id="2.3.1.180" evidence="14"/>
<evidence type="ECO:0000256" key="3">
    <source>
        <dbReference type="ARBA" id="ARBA00022516"/>
    </source>
</evidence>
<dbReference type="GO" id="GO:0004315">
    <property type="term" value="F:3-oxoacyl-[acyl-carrier-protein] synthase activity"/>
    <property type="evidence" value="ECO:0007669"/>
    <property type="project" value="InterPro"/>
</dbReference>
<dbReference type="InterPro" id="IPR013751">
    <property type="entry name" value="ACP_syn_III_N"/>
</dbReference>
<keyword evidence="15" id="KW-0472">Membrane</keyword>
<comment type="catalytic activity">
    <reaction evidence="13">
        <text>3-methylbutanoyl-CoA + malonyl-[ACP] + H(+) = 5-methyl-3-oxohexanoyl-[ACP] + CO2 + CoA</text>
        <dbReference type="Rhea" id="RHEA:42272"/>
        <dbReference type="Rhea" id="RHEA-COMP:9623"/>
        <dbReference type="Rhea" id="RHEA-COMP:9941"/>
        <dbReference type="ChEBI" id="CHEBI:15378"/>
        <dbReference type="ChEBI" id="CHEBI:16526"/>
        <dbReference type="ChEBI" id="CHEBI:57287"/>
        <dbReference type="ChEBI" id="CHEBI:57345"/>
        <dbReference type="ChEBI" id="CHEBI:78449"/>
        <dbReference type="ChEBI" id="CHEBI:78822"/>
        <dbReference type="EC" id="2.3.1.300"/>
    </reaction>
    <physiologicalReaction direction="left-to-right" evidence="13">
        <dbReference type="Rhea" id="RHEA:42273"/>
    </physiologicalReaction>
</comment>
<proteinExistence type="inferred from homology"/>
<keyword evidence="7 14" id="KW-0275">Fatty acid biosynthesis</keyword>
<evidence type="ECO:0000313" key="19">
    <source>
        <dbReference type="Proteomes" id="UP000051861"/>
    </source>
</evidence>
<dbReference type="SUPFAM" id="SSF53901">
    <property type="entry name" value="Thiolase-like"/>
    <property type="match status" value="1"/>
</dbReference>
<evidence type="ECO:0000256" key="15">
    <source>
        <dbReference type="SAM" id="Phobius"/>
    </source>
</evidence>
<evidence type="ECO:0000256" key="8">
    <source>
        <dbReference type="ARBA" id="ARBA00023268"/>
    </source>
</evidence>
<comment type="caution">
    <text evidence="18">The sequence shown here is derived from an EMBL/GenBank/DDBJ whole genome shotgun (WGS) entry which is preliminary data.</text>
</comment>
<comment type="domain">
    <text evidence="14">The last Arg residue of the ACP-binding site is essential for the weak association between ACP/AcpP and FabH.</text>
</comment>
<comment type="catalytic activity">
    <reaction evidence="11">
        <text>(2S)-2-methylbutanoyl-CoA + malonyl-[ACP] + H(+) = (4S)-4-methyl-3-oxohexanoyl-[ACP] + CO2 + CoA</text>
        <dbReference type="Rhea" id="RHEA:42276"/>
        <dbReference type="Rhea" id="RHEA-COMP:9623"/>
        <dbReference type="Rhea" id="RHEA-COMP:17148"/>
        <dbReference type="ChEBI" id="CHEBI:15378"/>
        <dbReference type="ChEBI" id="CHEBI:16526"/>
        <dbReference type="ChEBI" id="CHEBI:57287"/>
        <dbReference type="ChEBI" id="CHEBI:78449"/>
        <dbReference type="ChEBI" id="CHEBI:88166"/>
        <dbReference type="ChEBI" id="CHEBI:167462"/>
        <dbReference type="EC" id="2.3.1.300"/>
    </reaction>
    <physiologicalReaction direction="left-to-right" evidence="11">
        <dbReference type="Rhea" id="RHEA:42277"/>
    </physiologicalReaction>
</comment>
<keyword evidence="8 14" id="KW-0511">Multifunctional enzyme</keyword>
<evidence type="ECO:0000256" key="11">
    <source>
        <dbReference type="ARBA" id="ARBA00052407"/>
    </source>
</evidence>
<keyword evidence="5 14" id="KW-0276">Fatty acid metabolism</keyword>
<evidence type="ECO:0000256" key="4">
    <source>
        <dbReference type="ARBA" id="ARBA00022679"/>
    </source>
</evidence>
<dbReference type="GO" id="GO:0006633">
    <property type="term" value="P:fatty acid biosynthetic process"/>
    <property type="evidence" value="ECO:0007669"/>
    <property type="project" value="UniProtKB-UniRule"/>
</dbReference>
<evidence type="ECO:0000256" key="9">
    <source>
        <dbReference type="ARBA" id="ARBA00023315"/>
    </source>
</evidence>
<comment type="subunit">
    <text evidence="14">Homodimer.</text>
</comment>
<evidence type="ECO:0000256" key="1">
    <source>
        <dbReference type="ARBA" id="ARBA00005194"/>
    </source>
</evidence>
<feature type="region of interest" description="ACP-binding" evidence="14">
    <location>
        <begin position="257"/>
        <end position="261"/>
    </location>
</feature>
<evidence type="ECO:0000259" key="17">
    <source>
        <dbReference type="Pfam" id="PF08545"/>
    </source>
</evidence>
<comment type="similarity">
    <text evidence="2 14">Belongs to the thiolase-like superfamily. FabH family.</text>
</comment>
<dbReference type="HAMAP" id="MF_01815">
    <property type="entry name" value="FabH"/>
    <property type="match status" value="1"/>
</dbReference>
<evidence type="ECO:0000256" key="14">
    <source>
        <dbReference type="HAMAP-Rule" id="MF_01815"/>
    </source>
</evidence>
<evidence type="ECO:0000256" key="5">
    <source>
        <dbReference type="ARBA" id="ARBA00022832"/>
    </source>
</evidence>
<dbReference type="GO" id="GO:0033818">
    <property type="term" value="F:beta-ketoacyl-acyl-carrier-protein synthase III activity"/>
    <property type="evidence" value="ECO:0007669"/>
    <property type="project" value="UniProtKB-UniRule"/>
</dbReference>
<dbReference type="InterPro" id="IPR016039">
    <property type="entry name" value="Thiolase-like"/>
</dbReference>
<feature type="domain" description="Beta-ketoacyl-[acyl-carrier-protein] synthase III N-terminal" evidence="17">
    <location>
        <begin position="110"/>
        <end position="188"/>
    </location>
</feature>
<keyword evidence="15" id="KW-0812">Transmembrane</keyword>
<dbReference type="Proteomes" id="UP000051861">
    <property type="component" value="Unassembled WGS sequence"/>
</dbReference>
<sequence>MSKKINTFISGTGSYAPPRVLTNFDLEKMVDTSDKWIITRTGIKERRISEDGTAPSDLALEASRIALEEAQITPDQIDLILLGTVTPDYILPSTACILQDKLKAKNAAVLDIVAACSGFIYGLSIASAFISIGQYKNILVIGVETLSKIVNWKDRNTCVIFGDGAGAAVVSATTNDKGVLGTFLSGDGSLANLLHIPVGGAKIPLTKENIDLNEHFIHMEGSDVFKSAVRAMANAAEHIIREVGITSEDVDLLIPHQANIRIIEALAKRLKVPMNKVYVNIDRYGNTSAASVPIALDEARKKGVIKEGSISVLVAFGAGFTWGSAVIKW</sequence>
<dbReference type="FunFam" id="3.40.47.10:FF:000004">
    <property type="entry name" value="3-oxoacyl-[acyl-carrier-protein] synthase 3"/>
    <property type="match status" value="1"/>
</dbReference>
<comment type="catalytic activity">
    <reaction evidence="12">
        <text>2-methylpropanoyl-CoA + malonyl-[ACP] + H(+) = 4-methyl-3-oxopentanoyl-[ACP] + CO2 + CoA</text>
        <dbReference type="Rhea" id="RHEA:42268"/>
        <dbReference type="Rhea" id="RHEA-COMP:9623"/>
        <dbReference type="Rhea" id="RHEA-COMP:9940"/>
        <dbReference type="ChEBI" id="CHEBI:15378"/>
        <dbReference type="ChEBI" id="CHEBI:16526"/>
        <dbReference type="ChEBI" id="CHEBI:57287"/>
        <dbReference type="ChEBI" id="CHEBI:57338"/>
        <dbReference type="ChEBI" id="CHEBI:78449"/>
        <dbReference type="ChEBI" id="CHEBI:78820"/>
        <dbReference type="EC" id="2.3.1.300"/>
    </reaction>
    <physiologicalReaction direction="left-to-right" evidence="12">
        <dbReference type="Rhea" id="RHEA:42269"/>
    </physiologicalReaction>
</comment>
<keyword evidence="15" id="KW-1133">Transmembrane helix</keyword>
<evidence type="ECO:0000256" key="10">
    <source>
        <dbReference type="ARBA" id="ARBA00051096"/>
    </source>
</evidence>
<keyword evidence="6 14" id="KW-0443">Lipid metabolism</keyword>
<dbReference type="PATRIC" id="fig|1703775.3.peg.2299"/>
<organism evidence="18 19">
    <name type="scientific">candidate division WOR-1 bacterium DG_54_3</name>
    <dbReference type="NCBI Taxonomy" id="1703775"/>
    <lineage>
        <taxon>Bacteria</taxon>
        <taxon>Bacillati</taxon>
        <taxon>Saganbacteria</taxon>
    </lineage>
</organism>
<feature type="active site" evidence="14">
    <location>
        <position position="116"/>
    </location>
</feature>
<comment type="pathway">
    <text evidence="1 14">Lipid metabolism; fatty acid biosynthesis.</text>
</comment>
<feature type="transmembrane region" description="Helical" evidence="15">
    <location>
        <begin position="108"/>
        <end position="130"/>
    </location>
</feature>
<evidence type="ECO:0000259" key="16">
    <source>
        <dbReference type="Pfam" id="PF08541"/>
    </source>
</evidence>
<evidence type="ECO:0000313" key="18">
    <source>
        <dbReference type="EMBL" id="KPJ63544.1"/>
    </source>
</evidence>
<feature type="active site" evidence="14">
    <location>
        <position position="286"/>
    </location>
</feature>
<gene>
    <name evidence="14" type="primary">fabH</name>
    <name evidence="18" type="ORF">AMJ44_14355</name>
</gene>
<dbReference type="EMBL" id="LIZX01000232">
    <property type="protein sequence ID" value="KPJ63544.1"/>
    <property type="molecule type" value="Genomic_DNA"/>
</dbReference>
<evidence type="ECO:0000256" key="7">
    <source>
        <dbReference type="ARBA" id="ARBA00023160"/>
    </source>
</evidence>
<keyword evidence="3 14" id="KW-0444">Lipid biosynthesis</keyword>
<evidence type="ECO:0000256" key="13">
    <source>
        <dbReference type="ARBA" id="ARBA00052985"/>
    </source>
</evidence>
<name>A0A0S7XM62_UNCSA</name>
<evidence type="ECO:0000256" key="6">
    <source>
        <dbReference type="ARBA" id="ARBA00023098"/>
    </source>
</evidence>
<dbReference type="NCBIfam" id="TIGR00747">
    <property type="entry name" value="fabH"/>
    <property type="match status" value="1"/>
</dbReference>
<comment type="subcellular location">
    <subcellularLocation>
        <location evidence="14">Cytoplasm</location>
    </subcellularLocation>
</comment>
<keyword evidence="9 14" id="KW-0012">Acyltransferase</keyword>
<keyword evidence="14" id="KW-0963">Cytoplasm</keyword>
<dbReference type="NCBIfam" id="NF006829">
    <property type="entry name" value="PRK09352.1"/>
    <property type="match status" value="1"/>
</dbReference>
<dbReference type="GO" id="GO:0005737">
    <property type="term" value="C:cytoplasm"/>
    <property type="evidence" value="ECO:0007669"/>
    <property type="project" value="UniProtKB-SubCell"/>
</dbReference>
<dbReference type="Pfam" id="PF08545">
    <property type="entry name" value="ACP_syn_III"/>
    <property type="match status" value="1"/>
</dbReference>
<dbReference type="PANTHER" id="PTHR43091">
    <property type="entry name" value="3-OXOACYL-[ACYL-CARRIER-PROTEIN] SYNTHASE"/>
    <property type="match status" value="1"/>
</dbReference>
<dbReference type="UniPathway" id="UPA00094"/>
<accession>A0A0S7XM62</accession>
<protein>
    <recommendedName>
        <fullName evidence="14">Beta-ketoacyl-[acyl-carrier-protein] synthase III</fullName>
        <shortName evidence="14">Beta-ketoacyl-ACP synthase III</shortName>
        <shortName evidence="14">KAS III</shortName>
        <ecNumber evidence="14">2.3.1.180</ecNumber>
    </recommendedName>
    <alternativeName>
        <fullName evidence="14">3-oxoacyl-[acyl-carrier-protein] synthase 3</fullName>
    </alternativeName>
    <alternativeName>
        <fullName evidence="14">3-oxoacyl-[acyl-carrier-protein] synthase III</fullName>
    </alternativeName>
</protein>
<dbReference type="Pfam" id="PF08541">
    <property type="entry name" value="ACP_syn_III_C"/>
    <property type="match status" value="1"/>
</dbReference>
<feature type="active site" evidence="14">
    <location>
        <position position="256"/>
    </location>
</feature>
<dbReference type="Gene3D" id="3.40.47.10">
    <property type="match status" value="1"/>
</dbReference>